<dbReference type="Gene3D" id="3.30.565.10">
    <property type="entry name" value="Histidine kinase-like ATPase, C-terminal domain"/>
    <property type="match status" value="1"/>
</dbReference>
<dbReference type="SUPFAM" id="SSF55874">
    <property type="entry name" value="ATPase domain of HSP90 chaperone/DNA topoisomerase II/histidine kinase"/>
    <property type="match status" value="1"/>
</dbReference>
<dbReference type="PANTHER" id="PTHR45453:SF1">
    <property type="entry name" value="PHOSPHATE REGULON SENSOR PROTEIN PHOR"/>
    <property type="match status" value="1"/>
</dbReference>
<dbReference type="InterPro" id="IPR013767">
    <property type="entry name" value="PAS_fold"/>
</dbReference>
<keyword evidence="8" id="KW-0812">Transmembrane</keyword>
<organism evidence="10 11">
    <name type="scientific">Candidatus Dehalogenimonas loeffleri</name>
    <dbReference type="NCBI Taxonomy" id="3127115"/>
    <lineage>
        <taxon>Bacteria</taxon>
        <taxon>Bacillati</taxon>
        <taxon>Chloroflexota</taxon>
        <taxon>Dehalococcoidia</taxon>
        <taxon>Dehalococcoidales</taxon>
        <taxon>Dehalococcoidaceae</taxon>
        <taxon>Dehalogenimonas</taxon>
    </lineage>
</organism>
<comment type="catalytic activity">
    <reaction evidence="1">
        <text>ATP + protein L-histidine = ADP + protein N-phospho-L-histidine.</text>
        <dbReference type="EC" id="2.7.13.3"/>
    </reaction>
</comment>
<dbReference type="EC" id="2.7.13.3" evidence="2"/>
<protein>
    <recommendedName>
        <fullName evidence="2">histidine kinase</fullName>
        <ecNumber evidence="2">2.7.13.3</ecNumber>
    </recommendedName>
</protein>
<dbReference type="SMART" id="SM00387">
    <property type="entry name" value="HATPase_c"/>
    <property type="match status" value="1"/>
</dbReference>
<dbReference type="GO" id="GO:0005524">
    <property type="term" value="F:ATP binding"/>
    <property type="evidence" value="ECO:0007669"/>
    <property type="project" value="UniProtKB-KW"/>
</dbReference>
<accession>A0ABZ2J716</accession>
<gene>
    <name evidence="10" type="ORF">V8247_03635</name>
</gene>
<evidence type="ECO:0000256" key="8">
    <source>
        <dbReference type="SAM" id="Phobius"/>
    </source>
</evidence>
<dbReference type="CDD" id="cd00075">
    <property type="entry name" value="HATPase"/>
    <property type="match status" value="1"/>
</dbReference>
<dbReference type="PANTHER" id="PTHR45453">
    <property type="entry name" value="PHOSPHATE REGULON SENSOR PROTEIN PHOR"/>
    <property type="match status" value="1"/>
</dbReference>
<dbReference type="Pfam" id="PF00512">
    <property type="entry name" value="HisKA"/>
    <property type="match status" value="1"/>
</dbReference>
<evidence type="ECO:0000256" key="3">
    <source>
        <dbReference type="ARBA" id="ARBA00022553"/>
    </source>
</evidence>
<keyword evidence="10" id="KW-0547">Nucleotide-binding</keyword>
<dbReference type="InterPro" id="IPR004358">
    <property type="entry name" value="Sig_transdc_His_kin-like_C"/>
</dbReference>
<keyword evidence="3" id="KW-0597">Phosphoprotein</keyword>
<evidence type="ECO:0000256" key="2">
    <source>
        <dbReference type="ARBA" id="ARBA00012438"/>
    </source>
</evidence>
<dbReference type="InterPro" id="IPR036890">
    <property type="entry name" value="HATPase_C_sf"/>
</dbReference>
<evidence type="ECO:0000256" key="5">
    <source>
        <dbReference type="ARBA" id="ARBA00022777"/>
    </source>
</evidence>
<keyword evidence="7 8" id="KW-0472">Membrane</keyword>
<keyword evidence="10" id="KW-0067">ATP-binding</keyword>
<dbReference type="Gene3D" id="1.10.287.130">
    <property type="match status" value="1"/>
</dbReference>
<dbReference type="CDD" id="cd00130">
    <property type="entry name" value="PAS"/>
    <property type="match status" value="1"/>
</dbReference>
<sequence length="442" mass="47874">MTEQLLRRLIMTAIITIAVAMVVVGLVWGFSTTLLIAGLAASVAVAVTIYLLVPSTTDDEAEIELALKRLGGGEPPDKVRLVTIGELTDVKHAFNEMARKVGDRLKSLTAERNRMDLVLAHVNDAIFMVDKNTEITQFNDAAVKMFHLDRKAQGQTFMSVVRNHEMEEMLKKCTATARRQEGEIESRPGRRQYSVTVTPVLNESGAVIVVRDLTNLKRLETVRRDFVANISHELRTPIASLKLLAETLKDGAMSDPTVADDFLTRISVEADKMGQLVDELGELSRIESGAAPLDKQTMDAGALMEAVACRLRPQADRGELTLEVQTAEGLSPVKADAGRIEQVLMNLTHNAIKFTPPGGKITLRAVPADKGIEISVNDTGAGISGDDLPRIFERFYKADRARSSGGTGLGLAIAKHIVQAHGGEIKAASVPGQGTTISFHLP</sequence>
<evidence type="ECO:0000256" key="7">
    <source>
        <dbReference type="ARBA" id="ARBA00023136"/>
    </source>
</evidence>
<dbReference type="CDD" id="cd00082">
    <property type="entry name" value="HisKA"/>
    <property type="match status" value="1"/>
</dbReference>
<feature type="transmembrane region" description="Helical" evidence="8">
    <location>
        <begin position="34"/>
        <end position="53"/>
    </location>
</feature>
<keyword evidence="6" id="KW-0902">Two-component regulatory system</keyword>
<dbReference type="InterPro" id="IPR000014">
    <property type="entry name" value="PAS"/>
</dbReference>
<evidence type="ECO:0000256" key="6">
    <source>
        <dbReference type="ARBA" id="ARBA00023012"/>
    </source>
</evidence>
<keyword evidence="11" id="KW-1185">Reference proteome</keyword>
<evidence type="ECO:0000313" key="11">
    <source>
        <dbReference type="Proteomes" id="UP001375370"/>
    </source>
</evidence>
<feature type="domain" description="Histidine kinase" evidence="9">
    <location>
        <begin position="229"/>
        <end position="442"/>
    </location>
</feature>
<evidence type="ECO:0000256" key="1">
    <source>
        <dbReference type="ARBA" id="ARBA00000085"/>
    </source>
</evidence>
<dbReference type="Proteomes" id="UP001375370">
    <property type="component" value="Chromosome"/>
</dbReference>
<dbReference type="SMART" id="SM00388">
    <property type="entry name" value="HisKA"/>
    <property type="match status" value="1"/>
</dbReference>
<dbReference type="InterPro" id="IPR036097">
    <property type="entry name" value="HisK_dim/P_sf"/>
</dbReference>
<dbReference type="RefSeq" id="WP_338738864.1">
    <property type="nucleotide sequence ID" value="NZ_CP146612.1"/>
</dbReference>
<dbReference type="InterPro" id="IPR035965">
    <property type="entry name" value="PAS-like_dom_sf"/>
</dbReference>
<dbReference type="Pfam" id="PF00989">
    <property type="entry name" value="PAS"/>
    <property type="match status" value="1"/>
</dbReference>
<dbReference type="PRINTS" id="PR00344">
    <property type="entry name" value="BCTRLSENSOR"/>
</dbReference>
<proteinExistence type="predicted"/>
<dbReference type="InterPro" id="IPR050351">
    <property type="entry name" value="BphY/WalK/GraS-like"/>
</dbReference>
<name>A0ABZ2J716_9CHLR</name>
<dbReference type="InterPro" id="IPR003594">
    <property type="entry name" value="HATPase_dom"/>
</dbReference>
<keyword evidence="5" id="KW-0418">Kinase</keyword>
<dbReference type="PROSITE" id="PS50109">
    <property type="entry name" value="HIS_KIN"/>
    <property type="match status" value="1"/>
</dbReference>
<dbReference type="InterPro" id="IPR003661">
    <property type="entry name" value="HisK_dim/P_dom"/>
</dbReference>
<dbReference type="Gene3D" id="3.30.450.20">
    <property type="entry name" value="PAS domain"/>
    <property type="match status" value="1"/>
</dbReference>
<evidence type="ECO:0000256" key="4">
    <source>
        <dbReference type="ARBA" id="ARBA00022679"/>
    </source>
</evidence>
<dbReference type="SUPFAM" id="SSF47384">
    <property type="entry name" value="Homodimeric domain of signal transducing histidine kinase"/>
    <property type="match status" value="1"/>
</dbReference>
<evidence type="ECO:0000259" key="9">
    <source>
        <dbReference type="PROSITE" id="PS50109"/>
    </source>
</evidence>
<dbReference type="NCBIfam" id="TIGR00229">
    <property type="entry name" value="sensory_box"/>
    <property type="match status" value="1"/>
</dbReference>
<dbReference type="InterPro" id="IPR005467">
    <property type="entry name" value="His_kinase_dom"/>
</dbReference>
<feature type="transmembrane region" description="Helical" evidence="8">
    <location>
        <begin position="9"/>
        <end position="28"/>
    </location>
</feature>
<dbReference type="SUPFAM" id="SSF55785">
    <property type="entry name" value="PYP-like sensor domain (PAS domain)"/>
    <property type="match status" value="1"/>
</dbReference>
<reference evidence="10 11" key="1">
    <citation type="submission" date="2024-03" db="EMBL/GenBank/DDBJ databases">
        <title>A Dehalogenimonas Isolated from Estuarine Sediments Dihaloeliminates Chlorinated Alkanes.</title>
        <authorList>
            <person name="Yang Y."/>
            <person name="Wang H."/>
        </authorList>
    </citation>
    <scope>NUCLEOTIDE SEQUENCE [LARGE SCALE GENOMIC DNA]</scope>
    <source>
        <strain evidence="10 11">W</strain>
    </source>
</reference>
<keyword evidence="4" id="KW-0808">Transferase</keyword>
<dbReference type="Pfam" id="PF02518">
    <property type="entry name" value="HATPase_c"/>
    <property type="match status" value="1"/>
</dbReference>
<dbReference type="EMBL" id="CP146612">
    <property type="protein sequence ID" value="WWX26068.1"/>
    <property type="molecule type" value="Genomic_DNA"/>
</dbReference>
<dbReference type="SMART" id="SM00091">
    <property type="entry name" value="PAS"/>
    <property type="match status" value="1"/>
</dbReference>
<keyword evidence="8" id="KW-1133">Transmembrane helix</keyword>
<evidence type="ECO:0000313" key="10">
    <source>
        <dbReference type="EMBL" id="WWX26068.1"/>
    </source>
</evidence>